<sequence length="113" mass="13645">MVNSQQLHPVASTSRRRDKLSFFPFLATQVFQHRDQWPIRVTREDTIMASDNQVAMARLFRRVDRKSREVIMYPNDRNIEGTSSEEMEEKFDWYEDEFVNDFQKTFEYLGKNN</sequence>
<organism evidence="1 2">
    <name type="scientific">Austropuccinia psidii MF-1</name>
    <dbReference type="NCBI Taxonomy" id="1389203"/>
    <lineage>
        <taxon>Eukaryota</taxon>
        <taxon>Fungi</taxon>
        <taxon>Dikarya</taxon>
        <taxon>Basidiomycota</taxon>
        <taxon>Pucciniomycotina</taxon>
        <taxon>Pucciniomycetes</taxon>
        <taxon>Pucciniales</taxon>
        <taxon>Sphaerophragmiaceae</taxon>
        <taxon>Austropuccinia</taxon>
    </lineage>
</organism>
<protein>
    <submittedName>
        <fullName evidence="1">Uncharacterized protein</fullName>
    </submittedName>
</protein>
<name>A0A9Q3C7F8_9BASI</name>
<comment type="caution">
    <text evidence="1">The sequence shown here is derived from an EMBL/GenBank/DDBJ whole genome shotgun (WGS) entry which is preliminary data.</text>
</comment>
<keyword evidence="2" id="KW-1185">Reference proteome</keyword>
<evidence type="ECO:0000313" key="1">
    <source>
        <dbReference type="EMBL" id="MBW0479909.1"/>
    </source>
</evidence>
<evidence type="ECO:0000313" key="2">
    <source>
        <dbReference type="Proteomes" id="UP000765509"/>
    </source>
</evidence>
<proteinExistence type="predicted"/>
<dbReference type="Proteomes" id="UP000765509">
    <property type="component" value="Unassembled WGS sequence"/>
</dbReference>
<reference evidence="1" key="1">
    <citation type="submission" date="2021-03" db="EMBL/GenBank/DDBJ databases">
        <title>Draft genome sequence of rust myrtle Austropuccinia psidii MF-1, a brazilian biotype.</title>
        <authorList>
            <person name="Quecine M.C."/>
            <person name="Pachon D.M.R."/>
            <person name="Bonatelli M.L."/>
            <person name="Correr F.H."/>
            <person name="Franceschini L.M."/>
            <person name="Leite T.F."/>
            <person name="Margarido G.R.A."/>
            <person name="Almeida C.A."/>
            <person name="Ferrarezi J.A."/>
            <person name="Labate C.A."/>
        </authorList>
    </citation>
    <scope>NUCLEOTIDE SEQUENCE</scope>
    <source>
        <strain evidence="1">MF-1</strain>
    </source>
</reference>
<dbReference type="AlphaFoldDB" id="A0A9Q3C7F8"/>
<gene>
    <name evidence="1" type="ORF">O181_019624</name>
</gene>
<accession>A0A9Q3C7F8</accession>
<dbReference type="EMBL" id="AVOT02005764">
    <property type="protein sequence ID" value="MBW0479909.1"/>
    <property type="molecule type" value="Genomic_DNA"/>
</dbReference>